<proteinExistence type="predicted"/>
<dbReference type="EMBL" id="VSSQ01042771">
    <property type="protein sequence ID" value="MPM96390.1"/>
    <property type="molecule type" value="Genomic_DNA"/>
</dbReference>
<evidence type="ECO:0000313" key="1">
    <source>
        <dbReference type="EMBL" id="MPM96390.1"/>
    </source>
</evidence>
<protein>
    <submittedName>
        <fullName evidence="1">Uncharacterized protein</fullName>
    </submittedName>
</protein>
<sequence>MSSLARGNVNARAEMLVNDNISYSILRQMSINESGLTIGTKISANRIMYMRCDGVIEYCYEYYGFRVYGNDTYWDLSTFGLLTISHHSYNDINPETQATYYLTQVLDSDTEPT</sequence>
<name>A0A645E3Q1_9ZZZZ</name>
<organism evidence="1">
    <name type="scientific">bioreactor metagenome</name>
    <dbReference type="NCBI Taxonomy" id="1076179"/>
    <lineage>
        <taxon>unclassified sequences</taxon>
        <taxon>metagenomes</taxon>
        <taxon>ecological metagenomes</taxon>
    </lineage>
</organism>
<reference evidence="1" key="1">
    <citation type="submission" date="2019-08" db="EMBL/GenBank/DDBJ databases">
        <authorList>
            <person name="Kucharzyk K."/>
            <person name="Murdoch R.W."/>
            <person name="Higgins S."/>
            <person name="Loffler F."/>
        </authorList>
    </citation>
    <scope>NUCLEOTIDE SEQUENCE</scope>
</reference>
<accession>A0A645E3Q1</accession>
<gene>
    <name evidence="1" type="ORF">SDC9_143553</name>
</gene>
<comment type="caution">
    <text evidence="1">The sequence shown here is derived from an EMBL/GenBank/DDBJ whole genome shotgun (WGS) entry which is preliminary data.</text>
</comment>
<dbReference type="AlphaFoldDB" id="A0A645E3Q1"/>